<keyword evidence="3" id="KW-1003">Cell membrane</keyword>
<dbReference type="SUPFAM" id="SSF103473">
    <property type="entry name" value="MFS general substrate transporter"/>
    <property type="match status" value="1"/>
</dbReference>
<dbReference type="PROSITE" id="PS50850">
    <property type="entry name" value="MFS"/>
    <property type="match status" value="1"/>
</dbReference>
<proteinExistence type="predicted"/>
<evidence type="ECO:0000256" key="7">
    <source>
        <dbReference type="SAM" id="Phobius"/>
    </source>
</evidence>
<feature type="transmembrane region" description="Helical" evidence="7">
    <location>
        <begin position="179"/>
        <end position="197"/>
    </location>
</feature>
<dbReference type="Pfam" id="PF07690">
    <property type="entry name" value="MFS_1"/>
    <property type="match status" value="2"/>
</dbReference>
<feature type="transmembrane region" description="Helical" evidence="7">
    <location>
        <begin position="27"/>
        <end position="51"/>
    </location>
</feature>
<dbReference type="AlphaFoldDB" id="A0A7V7RKF2"/>
<feature type="domain" description="Major facilitator superfamily (MFS) profile" evidence="8">
    <location>
        <begin position="17"/>
        <end position="420"/>
    </location>
</feature>
<keyword evidence="2" id="KW-0813">Transport</keyword>
<feature type="transmembrane region" description="Helical" evidence="7">
    <location>
        <begin position="329"/>
        <end position="354"/>
    </location>
</feature>
<dbReference type="PANTHER" id="PTHR43266">
    <property type="entry name" value="MACROLIDE-EFFLUX PROTEIN"/>
    <property type="match status" value="1"/>
</dbReference>
<sequence length="436" mass="48152">MRKGDRMSEKNKTNNSIWRNSIFMRIFASYSVSIMGNYFDSVALMIMFGYLWQAEPIVIAFIPVAVALPQAILSQFTGVLADKMNKVKLMLVSDLLTALLTLLLLWAANPWIALLLISLRSTVNVVHFPAQQSLIKHVVPEQQLLKAVSLNGMVMQLSKIIAPLLGGILAGATSPQVCILLNAIAFFISSVILMTLVKNKKISHTSADRNETDDASALPASFWQSWKEGWGFIFSSRILKVSFLLSFIGLSFIQMIDVQFTTWLRVYAPERPELIGWIFASSGFGALMMMMFLNRFEHFRSYGTLLGGSILFIGAGFGGFGFLTENFAMWLPVLLGIFIGLGVGLYSIGFQYIIQKHTTEKSIGRVSGISNSISSMTVVIAPLIGGMLVQKWGPGDIFLTIGIICTLIGIASILLQKILWKESKAVNSRLEQEQGI</sequence>
<evidence type="ECO:0000256" key="6">
    <source>
        <dbReference type="ARBA" id="ARBA00023136"/>
    </source>
</evidence>
<dbReference type="InterPro" id="IPR036259">
    <property type="entry name" value="MFS_trans_sf"/>
</dbReference>
<reference evidence="9 10" key="1">
    <citation type="journal article" date="2014" name="Arch. Microbiol.">
        <title>Bacillus mesophilum sp. nov., strain IITR-54T, a novel 4-chlorobiphenyl dechlorinating bacterium.</title>
        <authorList>
            <person name="Manickam N."/>
            <person name="Singh N.K."/>
            <person name="Bajaj A."/>
            <person name="Kumar R.M."/>
            <person name="Kaur G."/>
            <person name="Kaur N."/>
            <person name="Bala M."/>
            <person name="Kumar A."/>
            <person name="Mayilraj S."/>
        </authorList>
    </citation>
    <scope>NUCLEOTIDE SEQUENCE [LARGE SCALE GENOMIC DNA]</scope>
    <source>
        <strain evidence="9 10">IITR-54</strain>
    </source>
</reference>
<dbReference type="EMBL" id="WBOT01000004">
    <property type="protein sequence ID" value="KAB2331767.1"/>
    <property type="molecule type" value="Genomic_DNA"/>
</dbReference>
<dbReference type="GO" id="GO:0005886">
    <property type="term" value="C:plasma membrane"/>
    <property type="evidence" value="ECO:0007669"/>
    <property type="project" value="UniProtKB-SubCell"/>
</dbReference>
<feature type="transmembrane region" description="Helical" evidence="7">
    <location>
        <begin position="366"/>
        <end position="385"/>
    </location>
</feature>
<dbReference type="PANTHER" id="PTHR43266:SF2">
    <property type="entry name" value="MAJOR FACILITATOR SUPERFAMILY (MFS) PROFILE DOMAIN-CONTAINING PROTEIN"/>
    <property type="match status" value="1"/>
</dbReference>
<evidence type="ECO:0000256" key="5">
    <source>
        <dbReference type="ARBA" id="ARBA00022989"/>
    </source>
</evidence>
<comment type="subcellular location">
    <subcellularLocation>
        <location evidence="1">Cell membrane</location>
        <topology evidence="1">Multi-pass membrane protein</topology>
    </subcellularLocation>
</comment>
<keyword evidence="5 7" id="KW-1133">Transmembrane helix</keyword>
<feature type="transmembrane region" description="Helical" evidence="7">
    <location>
        <begin position="241"/>
        <end position="262"/>
    </location>
</feature>
<evidence type="ECO:0000256" key="3">
    <source>
        <dbReference type="ARBA" id="ARBA00022475"/>
    </source>
</evidence>
<feature type="transmembrane region" description="Helical" evidence="7">
    <location>
        <begin position="57"/>
        <end position="80"/>
    </location>
</feature>
<evidence type="ECO:0000256" key="2">
    <source>
        <dbReference type="ARBA" id="ARBA00022448"/>
    </source>
</evidence>
<keyword evidence="4 7" id="KW-0812">Transmembrane</keyword>
<keyword evidence="10" id="KW-1185">Reference proteome</keyword>
<feature type="transmembrane region" description="Helical" evidence="7">
    <location>
        <begin position="87"/>
        <end position="106"/>
    </location>
</feature>
<evidence type="ECO:0000256" key="4">
    <source>
        <dbReference type="ARBA" id="ARBA00022692"/>
    </source>
</evidence>
<feature type="transmembrane region" description="Helical" evidence="7">
    <location>
        <begin position="397"/>
        <end position="415"/>
    </location>
</feature>
<protein>
    <submittedName>
        <fullName evidence="9">MFS transporter</fullName>
    </submittedName>
</protein>
<dbReference type="Proteomes" id="UP000441354">
    <property type="component" value="Unassembled WGS sequence"/>
</dbReference>
<keyword evidence="6 7" id="KW-0472">Membrane</keyword>
<accession>A0A7V7RKF2</accession>
<dbReference type="InterPro" id="IPR020846">
    <property type="entry name" value="MFS_dom"/>
</dbReference>
<evidence type="ECO:0000256" key="1">
    <source>
        <dbReference type="ARBA" id="ARBA00004651"/>
    </source>
</evidence>
<feature type="transmembrane region" description="Helical" evidence="7">
    <location>
        <begin position="305"/>
        <end position="323"/>
    </location>
</feature>
<comment type="caution">
    <text evidence="9">The sequence shown here is derived from an EMBL/GenBank/DDBJ whole genome shotgun (WGS) entry which is preliminary data.</text>
</comment>
<dbReference type="GO" id="GO:0022857">
    <property type="term" value="F:transmembrane transporter activity"/>
    <property type="evidence" value="ECO:0007669"/>
    <property type="project" value="InterPro"/>
</dbReference>
<evidence type="ECO:0000259" key="8">
    <source>
        <dbReference type="PROSITE" id="PS50850"/>
    </source>
</evidence>
<evidence type="ECO:0000313" key="10">
    <source>
        <dbReference type="Proteomes" id="UP000441354"/>
    </source>
</evidence>
<dbReference type="InterPro" id="IPR011701">
    <property type="entry name" value="MFS"/>
</dbReference>
<feature type="transmembrane region" description="Helical" evidence="7">
    <location>
        <begin position="274"/>
        <end position="293"/>
    </location>
</feature>
<name>A0A7V7RKF2_9BACI</name>
<dbReference type="Gene3D" id="1.20.1250.20">
    <property type="entry name" value="MFS general substrate transporter like domains"/>
    <property type="match status" value="1"/>
</dbReference>
<organism evidence="9 10">
    <name type="scientific">Bacillus mesophilum</name>
    <dbReference type="NCBI Taxonomy" id="1071718"/>
    <lineage>
        <taxon>Bacteria</taxon>
        <taxon>Bacillati</taxon>
        <taxon>Bacillota</taxon>
        <taxon>Bacilli</taxon>
        <taxon>Bacillales</taxon>
        <taxon>Bacillaceae</taxon>
        <taxon>Bacillus</taxon>
    </lineage>
</organism>
<dbReference type="CDD" id="cd06173">
    <property type="entry name" value="MFS_MefA_like"/>
    <property type="match status" value="1"/>
</dbReference>
<evidence type="ECO:0000313" key="9">
    <source>
        <dbReference type="EMBL" id="KAB2331767.1"/>
    </source>
</evidence>
<gene>
    <name evidence="9" type="ORF">F7732_13925</name>
</gene>